<dbReference type="Proteomes" id="UP001177140">
    <property type="component" value="Unassembled WGS sequence"/>
</dbReference>
<evidence type="ECO:0000313" key="2">
    <source>
        <dbReference type="EMBL" id="MCL7028688.1"/>
    </source>
</evidence>
<evidence type="ECO:0000313" key="3">
    <source>
        <dbReference type="Proteomes" id="UP001177140"/>
    </source>
</evidence>
<dbReference type="GO" id="GO:0016747">
    <property type="term" value="F:acyltransferase activity, transferring groups other than amino-acyl groups"/>
    <property type="evidence" value="ECO:0007669"/>
    <property type="project" value="TreeGrafter"/>
</dbReference>
<dbReference type="InterPro" id="IPR050317">
    <property type="entry name" value="Plant_Fungal_Acyltransferase"/>
</dbReference>
<accession>A0AA41S7M6</accession>
<dbReference type="InterPro" id="IPR023213">
    <property type="entry name" value="CAT-like_dom_sf"/>
</dbReference>
<reference evidence="2" key="1">
    <citation type="submission" date="2022-03" db="EMBL/GenBank/DDBJ databases">
        <title>A functionally conserved STORR gene fusion in Papaver species that diverged 16.8 million years ago.</title>
        <authorList>
            <person name="Catania T."/>
        </authorList>
    </citation>
    <scope>NUCLEOTIDE SEQUENCE</scope>
    <source>
        <strain evidence="2">S-191538</strain>
    </source>
</reference>
<evidence type="ECO:0000256" key="1">
    <source>
        <dbReference type="ARBA" id="ARBA00009861"/>
    </source>
</evidence>
<comment type="caution">
    <text evidence="2">The sequence shown here is derived from an EMBL/GenBank/DDBJ whole genome shotgun (WGS) entry which is preliminary data.</text>
</comment>
<sequence>MLKVRVRESTIVKPAKETPKVCLWTSNLDQLWVVHAQAVYFYKPPASSTDCSSDDFFNSTVLKDGLSKALVTYYPLAGRLKRNESGRAEIDCTSEGVIFIEAETDSYIRDLGEFTPIEQLMPLFPNLDYSDDDISLYPPFLVQVTHFKCGGVCLSTTISHILVDGSDLCRGVEEIKPAPFFDRTVLRAGDPAIVSYPHIEYKLPSINIPSTSPLPKVAIAKLSISTMQANQLKSESNKEGFRFSTYEVIAGHIWRCLCKARELKDDEETTISIPLDCRLRSSPRLPDGYFGNAIFDLTVKAVSGDIVSEPLYYAVSLIHETFMSSGNNGYLSVRTIIKGKGCNFRLSTWVRLPLYEADFGWGKPVYMGPGVNRFVGRGFLLPNPPGSDDGFFTIIPLESEYQMNLFKTYFYDI</sequence>
<dbReference type="PANTHER" id="PTHR31642">
    <property type="entry name" value="TRICHOTHECENE 3-O-ACETYLTRANSFERASE"/>
    <property type="match status" value="1"/>
</dbReference>
<proteinExistence type="inferred from homology"/>
<dbReference type="EMBL" id="JAJJMA010082300">
    <property type="protein sequence ID" value="MCL7028688.1"/>
    <property type="molecule type" value="Genomic_DNA"/>
</dbReference>
<dbReference type="Pfam" id="PF02458">
    <property type="entry name" value="Transferase"/>
    <property type="match status" value="1"/>
</dbReference>
<gene>
    <name evidence="2" type="ORF">MKW94_008799</name>
</gene>
<keyword evidence="3" id="KW-1185">Reference proteome</keyword>
<name>A0AA41S7M6_PAPNU</name>
<dbReference type="PANTHER" id="PTHR31642:SF324">
    <property type="entry name" value="SPERMIDINE HYDROXYCINNAMOYL TRANSFERASE"/>
    <property type="match status" value="1"/>
</dbReference>
<dbReference type="Gene3D" id="3.30.559.10">
    <property type="entry name" value="Chloramphenicol acetyltransferase-like domain"/>
    <property type="match status" value="2"/>
</dbReference>
<organism evidence="2 3">
    <name type="scientific">Papaver nudicaule</name>
    <name type="common">Iceland poppy</name>
    <dbReference type="NCBI Taxonomy" id="74823"/>
    <lineage>
        <taxon>Eukaryota</taxon>
        <taxon>Viridiplantae</taxon>
        <taxon>Streptophyta</taxon>
        <taxon>Embryophyta</taxon>
        <taxon>Tracheophyta</taxon>
        <taxon>Spermatophyta</taxon>
        <taxon>Magnoliopsida</taxon>
        <taxon>Ranunculales</taxon>
        <taxon>Papaveraceae</taxon>
        <taxon>Papaveroideae</taxon>
        <taxon>Papaver</taxon>
    </lineage>
</organism>
<comment type="similarity">
    <text evidence="1">Belongs to the plant acyltransferase family.</text>
</comment>
<dbReference type="AlphaFoldDB" id="A0AA41S7M6"/>
<protein>
    <submittedName>
        <fullName evidence="2">Uncharacterized protein</fullName>
    </submittedName>
</protein>